<dbReference type="SUPFAM" id="SSF56801">
    <property type="entry name" value="Acetyl-CoA synthetase-like"/>
    <property type="match status" value="1"/>
</dbReference>
<organism evidence="7 8">
    <name type="scientific">Streptomyces brasiliensis</name>
    <dbReference type="NCBI Taxonomy" id="1954"/>
    <lineage>
        <taxon>Bacteria</taxon>
        <taxon>Bacillati</taxon>
        <taxon>Actinomycetota</taxon>
        <taxon>Actinomycetes</taxon>
        <taxon>Kitasatosporales</taxon>
        <taxon>Streptomycetaceae</taxon>
        <taxon>Streptomyces</taxon>
    </lineage>
</organism>
<proteinExistence type="inferred from homology"/>
<evidence type="ECO:0000313" key="7">
    <source>
        <dbReference type="EMBL" id="GGJ65580.1"/>
    </source>
</evidence>
<dbReference type="Pfam" id="PF13193">
    <property type="entry name" value="AMP-binding_C"/>
    <property type="match status" value="1"/>
</dbReference>
<dbReference type="EMBL" id="BMQA01000086">
    <property type="protein sequence ID" value="GGJ65580.1"/>
    <property type="molecule type" value="Genomic_DNA"/>
</dbReference>
<name>A0A917UL92_9ACTN</name>
<evidence type="ECO:0000256" key="3">
    <source>
        <dbReference type="ARBA" id="ARBA00022832"/>
    </source>
</evidence>
<dbReference type="Proteomes" id="UP000657574">
    <property type="component" value="Unassembled WGS sequence"/>
</dbReference>
<evidence type="ECO:0000256" key="2">
    <source>
        <dbReference type="ARBA" id="ARBA00022598"/>
    </source>
</evidence>
<keyword evidence="2 7" id="KW-0436">Ligase</keyword>
<evidence type="ECO:0000313" key="8">
    <source>
        <dbReference type="Proteomes" id="UP000657574"/>
    </source>
</evidence>
<comment type="similarity">
    <text evidence="1">Belongs to the ATP-dependent AMP-binding enzyme family.</text>
</comment>
<keyword evidence="4" id="KW-0443">Lipid metabolism</keyword>
<dbReference type="PANTHER" id="PTHR43859:SF4">
    <property type="entry name" value="BUTANOATE--COA LIGASE AAE1-RELATED"/>
    <property type="match status" value="1"/>
</dbReference>
<dbReference type="Pfam" id="PF00501">
    <property type="entry name" value="AMP-binding"/>
    <property type="match status" value="1"/>
</dbReference>
<dbReference type="FunFam" id="3.30.300.30:FF:000008">
    <property type="entry name" value="2,3-dihydroxybenzoate-AMP ligase"/>
    <property type="match status" value="1"/>
</dbReference>
<dbReference type="InterPro" id="IPR000873">
    <property type="entry name" value="AMP-dep_synth/lig_dom"/>
</dbReference>
<evidence type="ECO:0000259" key="5">
    <source>
        <dbReference type="Pfam" id="PF00501"/>
    </source>
</evidence>
<feature type="domain" description="AMP-dependent synthetase/ligase" evidence="5">
    <location>
        <begin position="23"/>
        <end position="380"/>
    </location>
</feature>
<dbReference type="RefSeq" id="WP_189317107.1">
    <property type="nucleotide sequence ID" value="NZ_BMQA01000086.1"/>
</dbReference>
<dbReference type="AlphaFoldDB" id="A0A917UL92"/>
<evidence type="ECO:0000256" key="1">
    <source>
        <dbReference type="ARBA" id="ARBA00006432"/>
    </source>
</evidence>
<dbReference type="GO" id="GO:0016874">
    <property type="term" value="F:ligase activity"/>
    <property type="evidence" value="ECO:0007669"/>
    <property type="project" value="UniProtKB-KW"/>
</dbReference>
<accession>A0A917UL92</accession>
<dbReference type="GO" id="GO:0006631">
    <property type="term" value="P:fatty acid metabolic process"/>
    <property type="evidence" value="ECO:0007669"/>
    <property type="project" value="UniProtKB-KW"/>
</dbReference>
<dbReference type="Gene3D" id="3.30.300.30">
    <property type="match status" value="1"/>
</dbReference>
<dbReference type="PANTHER" id="PTHR43859">
    <property type="entry name" value="ACYL-ACTIVATING ENZYME"/>
    <property type="match status" value="1"/>
</dbReference>
<keyword evidence="3" id="KW-0276">Fatty acid metabolism</keyword>
<gene>
    <name evidence="7" type="ORF">GCM10010121_090270</name>
</gene>
<evidence type="ECO:0000256" key="4">
    <source>
        <dbReference type="ARBA" id="ARBA00023098"/>
    </source>
</evidence>
<keyword evidence="8" id="KW-1185">Reference proteome</keyword>
<dbReference type="InterPro" id="IPR020845">
    <property type="entry name" value="AMP-binding_CS"/>
</dbReference>
<reference evidence="7" key="1">
    <citation type="journal article" date="2014" name="Int. J. Syst. Evol. Microbiol.">
        <title>Complete genome sequence of Corynebacterium casei LMG S-19264T (=DSM 44701T), isolated from a smear-ripened cheese.</title>
        <authorList>
            <consortium name="US DOE Joint Genome Institute (JGI-PGF)"/>
            <person name="Walter F."/>
            <person name="Albersmeier A."/>
            <person name="Kalinowski J."/>
            <person name="Ruckert C."/>
        </authorList>
    </citation>
    <scope>NUCLEOTIDE SEQUENCE</scope>
    <source>
        <strain evidence="7">JCM 3086</strain>
    </source>
</reference>
<sequence length="525" mass="57602">MANIPFPGLMNERPLLLSEFVERAERFFPNQEVISFRGHERTVRTMGETVERVRRLASSLQRLGVGIGDRVATFSWNTQEHLELYLAVPAMGAVLHPINIRVHSEEIRFIVEHAGDKVAFIDGSLNDRFPELDSLACEVVIGSGGRAGALDYERLIAEGDPNFEFPVIPENSAAGMCYTSGTTGTPKGVVYSHRSTVLHTLLQSLPDFYAIAERDTVLPIVPMFHANAWGLPYACFMTGARLVLPGENSSPERLAQIIADERVTFAAAVPTIWHGIAYLDDIPDLSSLRDVIAGGAPISEALMRRFDEVGLPAVIGFGMTECNPLIGVGRPPARLAPDSPEWMSARLAQGRPFPLIGIRTDESVGGEMMLTGNTIASAYYDAPEQNQDRFTEDGWMRTGDIITMDEDGVIRLVDRTKDLVKSGGEWISSVELENAIVAHPDVREATVVAVPNAQWGERPYAFVTRVEGSTLSGPELSAFLEESVPRWWLPDHIEFVPEIAKTSIGKLDKKAMRLKAAVLARSVVG</sequence>
<comment type="caution">
    <text evidence="7">The sequence shown here is derived from an EMBL/GenBank/DDBJ whole genome shotgun (WGS) entry which is preliminary data.</text>
</comment>
<dbReference type="Gene3D" id="3.40.50.12780">
    <property type="entry name" value="N-terminal domain of ligase-like"/>
    <property type="match status" value="1"/>
</dbReference>
<feature type="domain" description="AMP-binding enzyme C-terminal" evidence="6">
    <location>
        <begin position="431"/>
        <end position="506"/>
    </location>
</feature>
<evidence type="ECO:0000259" key="6">
    <source>
        <dbReference type="Pfam" id="PF13193"/>
    </source>
</evidence>
<dbReference type="PROSITE" id="PS00455">
    <property type="entry name" value="AMP_BINDING"/>
    <property type="match status" value="1"/>
</dbReference>
<reference evidence="7" key="2">
    <citation type="submission" date="2020-09" db="EMBL/GenBank/DDBJ databases">
        <authorList>
            <person name="Sun Q."/>
            <person name="Ohkuma M."/>
        </authorList>
    </citation>
    <scope>NUCLEOTIDE SEQUENCE</scope>
    <source>
        <strain evidence="7">JCM 3086</strain>
    </source>
</reference>
<dbReference type="InterPro" id="IPR025110">
    <property type="entry name" value="AMP-bd_C"/>
</dbReference>
<dbReference type="InterPro" id="IPR042099">
    <property type="entry name" value="ANL_N_sf"/>
</dbReference>
<dbReference type="NCBIfam" id="NF004837">
    <property type="entry name" value="PRK06187.1"/>
    <property type="match status" value="1"/>
</dbReference>
<dbReference type="InterPro" id="IPR045851">
    <property type="entry name" value="AMP-bd_C_sf"/>
</dbReference>
<protein>
    <submittedName>
        <fullName evidence="7">Long-chain-fatty-acid--CoA ligase</fullName>
    </submittedName>
</protein>